<accession>A0ABY8VI62</accession>
<evidence type="ECO:0000313" key="2">
    <source>
        <dbReference type="EMBL" id="WIM68661.1"/>
    </source>
</evidence>
<sequence>MSYLIRILLPDEPGSLGDLAQAFGIIGANIQSVDIVETLPNNTVMDDIVVSLPKGTMADALITAATAVDGVEVDSIRPFTGRVDRRGQIEMLSRVAAQAHDVPRAMQELVSVMPQALTSSWAVVLRQDAHGVSRVAASDGAPGDDGSSPSLTNITEARVLFPDLEEWIPESWGLLDSTLAAAPLPQTDLVLIMGRIGGPDYLATEVEHIGNVGAIVGALLRCS</sequence>
<feature type="domain" description="ACT" evidence="1">
    <location>
        <begin position="4"/>
        <end position="88"/>
    </location>
</feature>
<dbReference type="InterPro" id="IPR045865">
    <property type="entry name" value="ACT-like_dom_sf"/>
</dbReference>
<gene>
    <name evidence="2" type="ORF">QP027_04525</name>
</gene>
<evidence type="ECO:0000259" key="1">
    <source>
        <dbReference type="PROSITE" id="PS51671"/>
    </source>
</evidence>
<proteinExistence type="predicted"/>
<name>A0ABY8VI62_9CORY</name>
<keyword evidence="3" id="KW-1185">Reference proteome</keyword>
<organism evidence="2 3">
    <name type="scientific">Corynebacterium breve</name>
    <dbReference type="NCBI Taxonomy" id="3049799"/>
    <lineage>
        <taxon>Bacteria</taxon>
        <taxon>Bacillati</taxon>
        <taxon>Actinomycetota</taxon>
        <taxon>Actinomycetes</taxon>
        <taxon>Mycobacteriales</taxon>
        <taxon>Corynebacteriaceae</taxon>
        <taxon>Corynebacterium</taxon>
    </lineage>
</organism>
<protein>
    <submittedName>
        <fullName evidence="2">Amino acid-binding ACT domain protein</fullName>
    </submittedName>
</protein>
<dbReference type="Proteomes" id="UP001225598">
    <property type="component" value="Chromosome"/>
</dbReference>
<reference evidence="2 3" key="1">
    <citation type="submission" date="2023-05" db="EMBL/GenBank/DDBJ databases">
        <title>Corynebacterium suedekumii sp. nov. and Corynebacterium breve sp. nov. isolated from raw cow's milk.</title>
        <authorList>
            <person name="Baer M.K."/>
            <person name="Mehl L."/>
            <person name="Hellmuth R."/>
            <person name="Marke G."/>
            <person name="Lipski A."/>
        </authorList>
    </citation>
    <scope>NUCLEOTIDE SEQUENCE [LARGE SCALE GENOMIC DNA]</scope>
    <source>
        <strain evidence="2 3">R4</strain>
    </source>
</reference>
<dbReference type="RefSeq" id="WP_284826350.1">
    <property type="nucleotide sequence ID" value="NZ_CP126969.1"/>
</dbReference>
<dbReference type="PROSITE" id="PS51671">
    <property type="entry name" value="ACT"/>
    <property type="match status" value="1"/>
</dbReference>
<dbReference type="EMBL" id="CP126969">
    <property type="protein sequence ID" value="WIM68661.1"/>
    <property type="molecule type" value="Genomic_DNA"/>
</dbReference>
<dbReference type="InterPro" id="IPR002912">
    <property type="entry name" value="ACT_dom"/>
</dbReference>
<dbReference type="SUPFAM" id="SSF55021">
    <property type="entry name" value="ACT-like"/>
    <property type="match status" value="1"/>
</dbReference>
<evidence type="ECO:0000313" key="3">
    <source>
        <dbReference type="Proteomes" id="UP001225598"/>
    </source>
</evidence>